<sequence length="213" mass="22296">MTTLILASSSPYRRELLERLRLPFTVVSPDVDETPASGEAPAELALRLAVAKAQAVAARHPGALVIGSDQVATLGTAPIGKPGGHAQAVAQLRRLSGQTVVFHSALALTDGSRTESADILTTCRFRTLDDASIEHYLSIDRPYDTAGSAKAESLGISLMEAMDSSDPTAIIGLPLIELSRMLRSFGLDPLKPGQPAPRSGSSIASSEQESVPA</sequence>
<keyword evidence="4 5" id="KW-0546">Nucleotide metabolism</keyword>
<dbReference type="PANTHER" id="PTHR43213">
    <property type="entry name" value="BIFUNCTIONAL DTTP/UTP PYROPHOSPHATASE/METHYLTRANSFERASE PROTEIN-RELATED"/>
    <property type="match status" value="1"/>
</dbReference>
<dbReference type="Proteomes" id="UP000245212">
    <property type="component" value="Unassembled WGS sequence"/>
</dbReference>
<dbReference type="Pfam" id="PF02545">
    <property type="entry name" value="Maf"/>
    <property type="match status" value="1"/>
</dbReference>
<dbReference type="NCBIfam" id="TIGR00172">
    <property type="entry name" value="maf"/>
    <property type="match status" value="1"/>
</dbReference>
<comment type="subcellular location">
    <subcellularLocation>
        <location evidence="1 5">Cytoplasm</location>
    </subcellularLocation>
</comment>
<dbReference type="InterPro" id="IPR029001">
    <property type="entry name" value="ITPase-like_fam"/>
</dbReference>
<evidence type="ECO:0000313" key="7">
    <source>
        <dbReference type="EMBL" id="PWF25229.1"/>
    </source>
</evidence>
<organism evidence="7 8">
    <name type="scientific">Corticimicrobacter populi</name>
    <dbReference type="NCBI Taxonomy" id="2175229"/>
    <lineage>
        <taxon>Bacteria</taxon>
        <taxon>Pseudomonadati</taxon>
        <taxon>Pseudomonadota</taxon>
        <taxon>Betaproteobacteria</taxon>
        <taxon>Burkholderiales</taxon>
        <taxon>Alcaligenaceae</taxon>
        <taxon>Corticimicrobacter</taxon>
    </lineage>
</organism>
<dbReference type="Gene3D" id="3.90.950.10">
    <property type="match status" value="1"/>
</dbReference>
<dbReference type="HAMAP" id="MF_00528">
    <property type="entry name" value="Maf"/>
    <property type="match status" value="1"/>
</dbReference>
<dbReference type="CDD" id="cd00555">
    <property type="entry name" value="Maf"/>
    <property type="match status" value="1"/>
</dbReference>
<accession>A0A2V1K6B7</accession>
<feature type="site" description="Important for substrate specificity" evidence="5">
    <location>
        <position position="70"/>
    </location>
</feature>
<dbReference type="GO" id="GO:0009117">
    <property type="term" value="P:nucleotide metabolic process"/>
    <property type="evidence" value="ECO:0007669"/>
    <property type="project" value="UniProtKB-KW"/>
</dbReference>
<comment type="caution">
    <text evidence="5">Lacks conserved residue(s) required for the propagation of feature annotation.</text>
</comment>
<gene>
    <name evidence="7" type="primary">maf</name>
    <name evidence="7" type="ORF">DD235_03500</name>
</gene>
<evidence type="ECO:0000313" key="8">
    <source>
        <dbReference type="Proteomes" id="UP000245212"/>
    </source>
</evidence>
<dbReference type="EMBL" id="QETA01000001">
    <property type="protein sequence ID" value="PWF25229.1"/>
    <property type="molecule type" value="Genomic_DNA"/>
</dbReference>
<comment type="catalytic activity">
    <reaction evidence="5">
        <text>N(7)-methyl-GTP + H2O = N(7)-methyl-GMP + diphosphate + H(+)</text>
        <dbReference type="Rhea" id="RHEA:58744"/>
        <dbReference type="ChEBI" id="CHEBI:15377"/>
        <dbReference type="ChEBI" id="CHEBI:15378"/>
        <dbReference type="ChEBI" id="CHEBI:33019"/>
        <dbReference type="ChEBI" id="CHEBI:58285"/>
        <dbReference type="ChEBI" id="CHEBI:87133"/>
    </reaction>
</comment>
<comment type="similarity">
    <text evidence="5">Belongs to the Maf family. YceF subfamily.</text>
</comment>
<comment type="caution">
    <text evidence="7">The sequence shown here is derived from an EMBL/GenBank/DDBJ whole genome shotgun (WGS) entry which is preliminary data.</text>
</comment>
<comment type="function">
    <text evidence="5">Nucleoside triphosphate pyrophosphatase that hydrolyzes 7-methyl-GTP (m(7)GTP). May have a dual role in cell division arrest and in preventing the incorporation of modified nucleotides into cellular nucleic acids.</text>
</comment>
<dbReference type="GO" id="GO:0047429">
    <property type="term" value="F:nucleoside triphosphate diphosphatase activity"/>
    <property type="evidence" value="ECO:0007669"/>
    <property type="project" value="InterPro"/>
</dbReference>
<evidence type="ECO:0000256" key="1">
    <source>
        <dbReference type="ARBA" id="ARBA00004496"/>
    </source>
</evidence>
<evidence type="ECO:0000256" key="6">
    <source>
        <dbReference type="SAM" id="MobiDB-lite"/>
    </source>
</evidence>
<feature type="site" description="Important for substrate specificity" evidence="5">
    <location>
        <position position="12"/>
    </location>
</feature>
<feature type="region of interest" description="Disordered" evidence="6">
    <location>
        <begin position="188"/>
        <end position="213"/>
    </location>
</feature>
<dbReference type="SUPFAM" id="SSF52972">
    <property type="entry name" value="ITPase-like"/>
    <property type="match status" value="1"/>
</dbReference>
<dbReference type="PIRSF" id="PIRSF006305">
    <property type="entry name" value="Maf"/>
    <property type="match status" value="1"/>
</dbReference>
<evidence type="ECO:0000256" key="4">
    <source>
        <dbReference type="ARBA" id="ARBA00023080"/>
    </source>
</evidence>
<dbReference type="InterPro" id="IPR003697">
    <property type="entry name" value="Maf-like"/>
</dbReference>
<proteinExistence type="inferred from homology"/>
<keyword evidence="2 5" id="KW-0963">Cytoplasm</keyword>
<dbReference type="GO" id="GO:0005737">
    <property type="term" value="C:cytoplasm"/>
    <property type="evidence" value="ECO:0007669"/>
    <property type="project" value="UniProtKB-SubCell"/>
</dbReference>
<dbReference type="RefSeq" id="WP_109060630.1">
    <property type="nucleotide sequence ID" value="NZ_QETA01000001.1"/>
</dbReference>
<comment type="cofactor">
    <cofactor evidence="5">
        <name>a divalent metal cation</name>
        <dbReference type="ChEBI" id="CHEBI:60240"/>
    </cofactor>
</comment>
<evidence type="ECO:0000256" key="2">
    <source>
        <dbReference type="ARBA" id="ARBA00022490"/>
    </source>
</evidence>
<protein>
    <recommendedName>
        <fullName evidence="5">7-methyl-GTP pyrophosphatase</fullName>
        <shortName evidence="5">m(7)GTP pyrophosphatase</shortName>
        <ecNumber evidence="5">3.6.1.-</ecNumber>
    </recommendedName>
</protein>
<feature type="site" description="Important for substrate specificity" evidence="5">
    <location>
        <position position="152"/>
    </location>
</feature>
<dbReference type="AlphaFoldDB" id="A0A2V1K6B7"/>
<feature type="compositionally biased region" description="Low complexity" evidence="6">
    <location>
        <begin position="199"/>
        <end position="213"/>
    </location>
</feature>
<evidence type="ECO:0000256" key="3">
    <source>
        <dbReference type="ARBA" id="ARBA00022801"/>
    </source>
</evidence>
<feature type="active site" description="Proton acceptor" evidence="5">
    <location>
        <position position="69"/>
    </location>
</feature>
<keyword evidence="3 5" id="KW-0378">Hydrolase</keyword>
<dbReference type="EC" id="3.6.1.-" evidence="5"/>
<name>A0A2V1K6B7_9BURK</name>
<reference evidence="8" key="1">
    <citation type="submission" date="2018-05" db="EMBL/GenBank/DDBJ databases">
        <authorList>
            <person name="Li Y."/>
        </authorList>
    </citation>
    <scope>NUCLEOTIDE SEQUENCE [LARGE SCALE GENOMIC DNA]</scope>
    <source>
        <strain evidence="8">3d-2-2</strain>
    </source>
</reference>
<evidence type="ECO:0000256" key="5">
    <source>
        <dbReference type="HAMAP-Rule" id="MF_00528"/>
    </source>
</evidence>
<dbReference type="PANTHER" id="PTHR43213:SF10">
    <property type="entry name" value="7-METHYL-GTP PYROPHOSPHATASE"/>
    <property type="match status" value="1"/>
</dbReference>
<keyword evidence="8" id="KW-1185">Reference proteome</keyword>